<dbReference type="Proteomes" id="UP000324222">
    <property type="component" value="Unassembled WGS sequence"/>
</dbReference>
<proteinExistence type="predicted"/>
<accession>A0A5B7CV05</accession>
<feature type="compositionally biased region" description="Basic and acidic residues" evidence="1">
    <location>
        <begin position="1"/>
        <end position="10"/>
    </location>
</feature>
<feature type="region of interest" description="Disordered" evidence="1">
    <location>
        <begin position="1"/>
        <end position="53"/>
    </location>
</feature>
<protein>
    <submittedName>
        <fullName evidence="2">Uncharacterized protein</fullName>
    </submittedName>
</protein>
<feature type="compositionally biased region" description="Polar residues" evidence="1">
    <location>
        <begin position="145"/>
        <end position="162"/>
    </location>
</feature>
<organism evidence="2 3">
    <name type="scientific">Portunus trituberculatus</name>
    <name type="common">Swimming crab</name>
    <name type="synonym">Neptunus trituberculatus</name>
    <dbReference type="NCBI Taxonomy" id="210409"/>
    <lineage>
        <taxon>Eukaryota</taxon>
        <taxon>Metazoa</taxon>
        <taxon>Ecdysozoa</taxon>
        <taxon>Arthropoda</taxon>
        <taxon>Crustacea</taxon>
        <taxon>Multicrustacea</taxon>
        <taxon>Malacostraca</taxon>
        <taxon>Eumalacostraca</taxon>
        <taxon>Eucarida</taxon>
        <taxon>Decapoda</taxon>
        <taxon>Pleocyemata</taxon>
        <taxon>Brachyura</taxon>
        <taxon>Eubrachyura</taxon>
        <taxon>Portunoidea</taxon>
        <taxon>Portunidae</taxon>
        <taxon>Portuninae</taxon>
        <taxon>Portunus</taxon>
    </lineage>
</organism>
<keyword evidence="3" id="KW-1185">Reference proteome</keyword>
<gene>
    <name evidence="2" type="ORF">E2C01_005386</name>
</gene>
<feature type="compositionally biased region" description="Basic and acidic residues" evidence="1">
    <location>
        <begin position="181"/>
        <end position="192"/>
    </location>
</feature>
<feature type="compositionally biased region" description="Basic and acidic residues" evidence="1">
    <location>
        <begin position="297"/>
        <end position="308"/>
    </location>
</feature>
<dbReference type="EMBL" id="VSRR010000230">
    <property type="protein sequence ID" value="MPC12681.1"/>
    <property type="molecule type" value="Genomic_DNA"/>
</dbReference>
<comment type="caution">
    <text evidence="2">The sequence shown here is derived from an EMBL/GenBank/DDBJ whole genome shotgun (WGS) entry which is preliminary data.</text>
</comment>
<dbReference type="OrthoDB" id="6383051at2759"/>
<feature type="compositionally biased region" description="Basic and acidic residues" evidence="1">
    <location>
        <begin position="35"/>
        <end position="48"/>
    </location>
</feature>
<sequence>MNEARVDGRSEPLAIGSQECEESSFTLSEGLRTNLKSEETSTDTRGRDPQMNGEVLVNGVNDEEGKACPMRTCNLSPSSGAVTELLHQDKDEEETNFEVSELIKEFLNQSSYLDEGLNGLDFVTGLGGRGLEGQVVPLYLEGSEARSSTPDSDSNMRTASEGSSTPTSQLSVPSSTSSDNQELRIPEKEETSNTKASGVECQSVESSEELPQQAGKVRGQETEDDSKESAASSSSFEDPKQNQVTQSLEGCVGDVEEKPHQDESSCSQADRAVSEAQPGPDAEGSEEHLSLWENLPEECKEQKSKGESEEWPEVPVPEASRERLQEGGQDKATDVPTSAASSECVCKRLQGVEEGANVMVGVWAELRSSLRQLHRSLIPQAAQGTTQRSRPSLTRIKALANMLVSHDAHQLYLRLSHLAHELCIELKVRLLATIHDSPSPSQASAFIQGNLCSKLYVLHGVLD</sequence>
<feature type="compositionally biased region" description="Basic and acidic residues" evidence="1">
    <location>
        <begin position="319"/>
        <end position="333"/>
    </location>
</feature>
<feature type="compositionally biased region" description="Low complexity" evidence="1">
    <location>
        <begin position="163"/>
        <end position="178"/>
    </location>
</feature>
<feature type="region of interest" description="Disordered" evidence="1">
    <location>
        <begin position="141"/>
        <end position="337"/>
    </location>
</feature>
<name>A0A5B7CV05_PORTR</name>
<reference evidence="2 3" key="1">
    <citation type="submission" date="2019-05" db="EMBL/GenBank/DDBJ databases">
        <title>Another draft genome of Portunus trituberculatus and its Hox gene families provides insights of decapod evolution.</title>
        <authorList>
            <person name="Jeong J.-H."/>
            <person name="Song I."/>
            <person name="Kim S."/>
            <person name="Choi T."/>
            <person name="Kim D."/>
            <person name="Ryu S."/>
            <person name="Kim W."/>
        </authorList>
    </citation>
    <scope>NUCLEOTIDE SEQUENCE [LARGE SCALE GENOMIC DNA]</scope>
    <source>
        <tissue evidence="2">Muscle</tissue>
    </source>
</reference>
<evidence type="ECO:0000256" key="1">
    <source>
        <dbReference type="SAM" id="MobiDB-lite"/>
    </source>
</evidence>
<evidence type="ECO:0000313" key="3">
    <source>
        <dbReference type="Proteomes" id="UP000324222"/>
    </source>
</evidence>
<evidence type="ECO:0000313" key="2">
    <source>
        <dbReference type="EMBL" id="MPC12681.1"/>
    </source>
</evidence>
<dbReference type="AlphaFoldDB" id="A0A5B7CV05"/>